<keyword evidence="3" id="KW-1185">Reference proteome</keyword>
<organism evidence="2 3">
    <name type="scientific">Deinococcus peraridilitoris (strain DSM 19664 / LMG 22246 / CIP 109416 / KR-200)</name>
    <dbReference type="NCBI Taxonomy" id="937777"/>
    <lineage>
        <taxon>Bacteria</taxon>
        <taxon>Thermotogati</taxon>
        <taxon>Deinococcota</taxon>
        <taxon>Deinococci</taxon>
        <taxon>Deinococcales</taxon>
        <taxon>Deinococcaceae</taxon>
        <taxon>Deinococcus</taxon>
    </lineage>
</organism>
<dbReference type="RefSeq" id="WP_015235004.1">
    <property type="nucleotide sequence ID" value="NC_019793.1"/>
</dbReference>
<dbReference type="Proteomes" id="UP000010467">
    <property type="component" value="Chromosome"/>
</dbReference>
<keyword evidence="1" id="KW-0472">Membrane</keyword>
<sequence>MKPDWRHFALDFLRSFVVIFVVFTLIRYFGWLGYADSRGDLATSAAVEVIPSLGWALILTVIRIFLSRRT</sequence>
<feature type="transmembrane region" description="Helical" evidence="1">
    <location>
        <begin position="12"/>
        <end position="29"/>
    </location>
</feature>
<evidence type="ECO:0000313" key="2">
    <source>
        <dbReference type="EMBL" id="AFZ66696.1"/>
    </source>
</evidence>
<reference evidence="3" key="1">
    <citation type="submission" date="2012-03" db="EMBL/GenBank/DDBJ databases">
        <title>Complete sequence of chromosome of Deinococcus peraridilitoris DSM 19664.</title>
        <authorList>
            <person name="Lucas S."/>
            <person name="Copeland A."/>
            <person name="Lapidus A."/>
            <person name="Glavina del Rio T."/>
            <person name="Dalin E."/>
            <person name="Tice H."/>
            <person name="Bruce D."/>
            <person name="Goodwin L."/>
            <person name="Pitluck S."/>
            <person name="Peters L."/>
            <person name="Mikhailova N."/>
            <person name="Lu M."/>
            <person name="Kyrpides N."/>
            <person name="Mavromatis K."/>
            <person name="Ivanova N."/>
            <person name="Brettin T."/>
            <person name="Detter J.C."/>
            <person name="Han C."/>
            <person name="Larimer F."/>
            <person name="Land M."/>
            <person name="Hauser L."/>
            <person name="Markowitz V."/>
            <person name="Cheng J.-F."/>
            <person name="Hugenholtz P."/>
            <person name="Woyke T."/>
            <person name="Wu D."/>
            <person name="Pukall R."/>
            <person name="Steenblock K."/>
            <person name="Brambilla E."/>
            <person name="Klenk H.-P."/>
            <person name="Eisen J.A."/>
        </authorList>
    </citation>
    <scope>NUCLEOTIDE SEQUENCE [LARGE SCALE GENOMIC DNA]</scope>
    <source>
        <strain evidence="3">DSM 19664 / LMG 22246 / CIP 109416 / KR-200</strain>
    </source>
</reference>
<dbReference type="HOGENOM" id="CLU_2751108_0_0_0"/>
<dbReference type="EMBL" id="CP003382">
    <property type="protein sequence ID" value="AFZ66696.1"/>
    <property type="molecule type" value="Genomic_DNA"/>
</dbReference>
<protein>
    <submittedName>
        <fullName evidence="2">Uncharacterized protein</fullName>
    </submittedName>
</protein>
<name>K9ZYP3_DEIPD</name>
<accession>K9ZYP3</accession>
<keyword evidence="1" id="KW-1133">Transmembrane helix</keyword>
<evidence type="ECO:0000313" key="3">
    <source>
        <dbReference type="Proteomes" id="UP000010467"/>
    </source>
</evidence>
<dbReference type="KEGG" id="dpd:Deipe_1137"/>
<keyword evidence="1" id="KW-0812">Transmembrane</keyword>
<dbReference type="PATRIC" id="fig|937777.3.peg.1138"/>
<gene>
    <name evidence="2" type="ordered locus">Deipe_1137</name>
</gene>
<proteinExistence type="predicted"/>
<feature type="transmembrane region" description="Helical" evidence="1">
    <location>
        <begin position="49"/>
        <end position="66"/>
    </location>
</feature>
<dbReference type="AlphaFoldDB" id="K9ZYP3"/>
<evidence type="ECO:0000256" key="1">
    <source>
        <dbReference type="SAM" id="Phobius"/>
    </source>
</evidence>